<reference evidence="1 2" key="1">
    <citation type="submission" date="2020-01" db="EMBL/GenBank/DDBJ databases">
        <title>Genome analysis.</title>
        <authorList>
            <person name="Wu S."/>
            <person name="Wang G."/>
        </authorList>
    </citation>
    <scope>NUCLEOTIDE SEQUENCE [LARGE SCALE GENOMIC DNA]</scope>
    <source>
        <strain evidence="1 2">SYL130</strain>
    </source>
</reference>
<comment type="caution">
    <text evidence="1">The sequence shown here is derived from an EMBL/GenBank/DDBJ whole genome shotgun (WGS) entry which is preliminary data.</text>
</comment>
<evidence type="ECO:0000313" key="1">
    <source>
        <dbReference type="EMBL" id="NCI49463.1"/>
    </source>
</evidence>
<gene>
    <name evidence="1" type="ORF">GWC95_05980</name>
</gene>
<dbReference type="Proteomes" id="UP000753802">
    <property type="component" value="Unassembled WGS sequence"/>
</dbReference>
<keyword evidence="2" id="KW-1185">Reference proteome</keyword>
<dbReference type="RefSeq" id="WP_161817782.1">
    <property type="nucleotide sequence ID" value="NZ_JAACJS010000011.1"/>
</dbReference>
<dbReference type="EMBL" id="JAACJS010000011">
    <property type="protein sequence ID" value="NCI49463.1"/>
    <property type="molecule type" value="Genomic_DNA"/>
</dbReference>
<evidence type="ECO:0008006" key="3">
    <source>
        <dbReference type="Google" id="ProtNLM"/>
    </source>
</evidence>
<protein>
    <recommendedName>
        <fullName evidence="3">DUF2383 domain-containing protein</fullName>
    </recommendedName>
</protein>
<evidence type="ECO:0000313" key="2">
    <source>
        <dbReference type="Proteomes" id="UP000753802"/>
    </source>
</evidence>
<proteinExistence type="predicted"/>
<organism evidence="1 2">
    <name type="scientific">Sediminibacterium roseum</name>
    <dbReference type="NCBI Taxonomy" id="1978412"/>
    <lineage>
        <taxon>Bacteria</taxon>
        <taxon>Pseudomonadati</taxon>
        <taxon>Bacteroidota</taxon>
        <taxon>Chitinophagia</taxon>
        <taxon>Chitinophagales</taxon>
        <taxon>Chitinophagaceae</taxon>
        <taxon>Sediminibacterium</taxon>
    </lineage>
</organism>
<name>A0ABW9ZW56_9BACT</name>
<sequence length="174" mass="19665">MSTTINCTKEQLLQWRAELSAYQVVSCALMHEEVTEIIGHLEGEVEDLASLHVKRKGFCNVNARRKLLGCAHSKANDAFGKLANSVYDAGVIHMADRPSQTVDDLVMKIYLLDHEKGRMEKCLAVAKEKKQAGEIEDAQLQLQRMITRHRTILKELEQFQHALIKQLDLALEAV</sequence>
<accession>A0ABW9ZW56</accession>